<feature type="domain" description="Ig-like" evidence="2">
    <location>
        <begin position="349"/>
        <end position="425"/>
    </location>
</feature>
<feature type="transmembrane region" description="Helical" evidence="1">
    <location>
        <begin position="430"/>
        <end position="456"/>
    </location>
</feature>
<dbReference type="InterPro" id="IPR036179">
    <property type="entry name" value="Ig-like_dom_sf"/>
</dbReference>
<reference evidence="3" key="2">
    <citation type="submission" date="2025-09" db="UniProtKB">
        <authorList>
            <consortium name="Ensembl"/>
        </authorList>
    </citation>
    <scope>IDENTIFICATION</scope>
</reference>
<dbReference type="InterPro" id="IPR007110">
    <property type="entry name" value="Ig-like_dom"/>
</dbReference>
<organism evidence="3 4">
    <name type="scientific">Neogobius melanostomus</name>
    <name type="common">round goby</name>
    <dbReference type="NCBI Taxonomy" id="47308"/>
    <lineage>
        <taxon>Eukaryota</taxon>
        <taxon>Metazoa</taxon>
        <taxon>Chordata</taxon>
        <taxon>Craniata</taxon>
        <taxon>Vertebrata</taxon>
        <taxon>Euteleostomi</taxon>
        <taxon>Actinopterygii</taxon>
        <taxon>Neopterygii</taxon>
        <taxon>Teleostei</taxon>
        <taxon>Neoteleostei</taxon>
        <taxon>Acanthomorphata</taxon>
        <taxon>Gobiaria</taxon>
        <taxon>Gobiiformes</taxon>
        <taxon>Gobioidei</taxon>
        <taxon>Gobiidae</taxon>
        <taxon>Benthophilinae</taxon>
        <taxon>Neogobiini</taxon>
        <taxon>Neogobius</taxon>
    </lineage>
</organism>
<accession>A0A8C6U4K0</accession>
<keyword evidence="4" id="KW-1185">Reference proteome</keyword>
<dbReference type="InterPro" id="IPR013098">
    <property type="entry name" value="Ig_I-set"/>
</dbReference>
<dbReference type="Ensembl" id="ENSNMLT00000035501.1">
    <property type="protein sequence ID" value="ENSNMLP00000031860.1"/>
    <property type="gene ID" value="ENSNMLG00000019965.1"/>
</dbReference>
<feature type="transmembrane region" description="Helical" evidence="1">
    <location>
        <begin position="6"/>
        <end position="27"/>
    </location>
</feature>
<dbReference type="Proteomes" id="UP000694523">
    <property type="component" value="Unplaced"/>
</dbReference>
<dbReference type="InterPro" id="IPR003599">
    <property type="entry name" value="Ig_sub"/>
</dbReference>
<proteinExistence type="predicted"/>
<reference evidence="3" key="1">
    <citation type="submission" date="2025-08" db="UniProtKB">
        <authorList>
            <consortium name="Ensembl"/>
        </authorList>
    </citation>
    <scope>IDENTIFICATION</scope>
</reference>
<dbReference type="AlphaFoldDB" id="A0A8C6U4K0"/>
<dbReference type="InterPro" id="IPR013783">
    <property type="entry name" value="Ig-like_fold"/>
</dbReference>
<dbReference type="Pfam" id="PF03921">
    <property type="entry name" value="ICAM_N"/>
    <property type="match status" value="1"/>
</dbReference>
<evidence type="ECO:0000313" key="3">
    <source>
        <dbReference type="Ensembl" id="ENSNMLP00000031860.1"/>
    </source>
</evidence>
<dbReference type="PROSITE" id="PS50835">
    <property type="entry name" value="IG_LIKE"/>
    <property type="match status" value="2"/>
</dbReference>
<evidence type="ECO:0000259" key="2">
    <source>
        <dbReference type="PROSITE" id="PS50835"/>
    </source>
</evidence>
<feature type="domain" description="Ig-like" evidence="2">
    <location>
        <begin position="113"/>
        <end position="208"/>
    </location>
</feature>
<dbReference type="InterPro" id="IPR047012">
    <property type="entry name" value="ICAM_VCAM"/>
</dbReference>
<dbReference type="Pfam" id="PF07679">
    <property type="entry name" value="I-set"/>
    <property type="match status" value="1"/>
</dbReference>
<evidence type="ECO:0000256" key="1">
    <source>
        <dbReference type="SAM" id="Phobius"/>
    </source>
</evidence>
<keyword evidence="1" id="KW-1133">Transmembrane helix</keyword>
<dbReference type="PANTHER" id="PTHR13771:SF9">
    <property type="entry name" value="INTERCELLULAR ADHESION MOLECULE 5"/>
    <property type="match status" value="1"/>
</dbReference>
<protein>
    <recommendedName>
        <fullName evidence="2">Ig-like domain-containing protein</fullName>
    </recommendedName>
</protein>
<dbReference type="Pfam" id="PF13895">
    <property type="entry name" value="Ig_2"/>
    <property type="match status" value="1"/>
</dbReference>
<evidence type="ECO:0000313" key="4">
    <source>
        <dbReference type="Proteomes" id="UP000694523"/>
    </source>
</evidence>
<dbReference type="GO" id="GO:0005178">
    <property type="term" value="F:integrin binding"/>
    <property type="evidence" value="ECO:0007669"/>
    <property type="project" value="InterPro"/>
</dbReference>
<dbReference type="SMART" id="SM00409">
    <property type="entry name" value="IG"/>
    <property type="match status" value="3"/>
</dbReference>
<dbReference type="InterPro" id="IPR013768">
    <property type="entry name" value="ICAM_N"/>
</dbReference>
<sequence length="494" mass="55688">KRFPSPFLSLFFNFFCNVFVTFGCVFVNCPITINPPKVVVKHGDSVSINCTAHAEHNGMGWEVSQNGTGILEVNHLIWTGANLTDPSMKIMCFIDVSHKQCSQAAVIVLYTIPEKVQIVSNSSGGVMQEGEDYYLICEVHNIAPVENLTVMWYKDNIRFHPDKFNKSIDTLPNASKIYFSPTREHNGVQFRCEAHLDLTPEGPYINVSSQPFQIDVQCETLDSKCPALGNPAPYVKWHKNEQEINSNYVRNKDVTTNLDSEHHRYVKNVAFLLLVFFSISSFCSSIVHVSCPRCNDETKSTVNMWFSTNITVNKKHNGVEFSCTASLHLPEKTLSTVSRPLNITVHYPPTINKTKLSSTVPVFSGFAEDLKCEADGNPRPEIRWISEVDLPPQRSDGVLSVTQEGKYTCNATNHYGSDDHQIEVIEKTDYLPLIAGFVAVTVMAISVIFVFIYSIYYKNTRMRRYNLKNPKLSTHNGNVAHNGWDLQLPMTKLS</sequence>
<dbReference type="Gene3D" id="2.60.40.10">
    <property type="entry name" value="Immunoglobulins"/>
    <property type="match status" value="4"/>
</dbReference>
<dbReference type="SUPFAM" id="SSF48726">
    <property type="entry name" value="Immunoglobulin"/>
    <property type="match status" value="3"/>
</dbReference>
<name>A0A8C6U4K0_9GOBI</name>
<keyword evidence="1" id="KW-0472">Membrane</keyword>
<dbReference type="GO" id="GO:0007155">
    <property type="term" value="P:cell adhesion"/>
    <property type="evidence" value="ECO:0007669"/>
    <property type="project" value="InterPro"/>
</dbReference>
<dbReference type="PANTHER" id="PTHR13771">
    <property type="entry name" value="INTERCELLULAR ADHESION MOLECULE"/>
    <property type="match status" value="1"/>
</dbReference>
<keyword evidence="1" id="KW-0812">Transmembrane</keyword>